<dbReference type="RefSeq" id="XP_060372905.1">
    <property type="nucleotide sequence ID" value="XM_060532508.1"/>
</dbReference>
<protein>
    <submittedName>
        <fullName evidence="1">Uncharacterized protein</fullName>
    </submittedName>
</protein>
<organism evidence="1 2">
    <name type="scientific">Colletotrichum tamarilloi</name>
    <dbReference type="NCBI Taxonomy" id="1209934"/>
    <lineage>
        <taxon>Eukaryota</taxon>
        <taxon>Fungi</taxon>
        <taxon>Dikarya</taxon>
        <taxon>Ascomycota</taxon>
        <taxon>Pezizomycotina</taxon>
        <taxon>Sordariomycetes</taxon>
        <taxon>Hypocreomycetidae</taxon>
        <taxon>Glomerellales</taxon>
        <taxon>Glomerellaceae</taxon>
        <taxon>Colletotrichum</taxon>
        <taxon>Colletotrichum acutatum species complex</taxon>
    </lineage>
</organism>
<evidence type="ECO:0000313" key="2">
    <source>
        <dbReference type="Proteomes" id="UP001227543"/>
    </source>
</evidence>
<gene>
    <name evidence="1" type="ORF">CTAM01_16515</name>
</gene>
<dbReference type="Proteomes" id="UP001227543">
    <property type="component" value="Unassembled WGS sequence"/>
</dbReference>
<dbReference type="GeneID" id="85416746"/>
<name>A0ABQ9QI91_9PEZI</name>
<keyword evidence="2" id="KW-1185">Reference proteome</keyword>
<accession>A0ABQ9QI91</accession>
<reference evidence="1 2" key="1">
    <citation type="submission" date="2016-10" db="EMBL/GenBank/DDBJ databases">
        <title>The genome sequence of Colletotrichum fioriniae PJ7.</title>
        <authorList>
            <person name="Baroncelli R."/>
        </authorList>
    </citation>
    <scope>NUCLEOTIDE SEQUENCE [LARGE SCALE GENOMIC DNA]</scope>
    <source>
        <strain evidence="1 2">Tom-12</strain>
    </source>
</reference>
<dbReference type="EMBL" id="MLFU01000231">
    <property type="protein sequence ID" value="KAK1471415.1"/>
    <property type="molecule type" value="Genomic_DNA"/>
</dbReference>
<sequence>MTLSLNFLFNVDRAWRALHLTKRPKSFTQELPRFATTIIDRFIIET</sequence>
<proteinExistence type="predicted"/>
<comment type="caution">
    <text evidence="1">The sequence shown here is derived from an EMBL/GenBank/DDBJ whole genome shotgun (WGS) entry which is preliminary data.</text>
</comment>
<evidence type="ECO:0000313" key="1">
    <source>
        <dbReference type="EMBL" id="KAK1471415.1"/>
    </source>
</evidence>